<evidence type="ECO:0000313" key="2">
    <source>
        <dbReference type="EMBL" id="GAA1381550.1"/>
    </source>
</evidence>
<feature type="transmembrane region" description="Helical" evidence="1">
    <location>
        <begin position="35"/>
        <end position="56"/>
    </location>
</feature>
<feature type="transmembrane region" description="Helical" evidence="1">
    <location>
        <begin position="76"/>
        <end position="96"/>
    </location>
</feature>
<sequence length="249" mass="27142">MTAATAEPTSQPVFSGADRVLAAARLSTVAVRDRVGGAWLILAAVFVIHQAIWWVIRANVGEEASGFTGALSSFYFIVASTYLALMTQVMPFALSLGITRRHFYLGTSLLVAAETLFSAVILTLLLHVERWTGGWGLQVQFFEMGFMAQSNLLLQVLAYWVPLVAISFLFLAIGAVFRRWGQTGVWAVCVGMLAVVAAVVMYITWQDAWRSFGAFFVETPTILLLAGYPLILAALSVVGGYLVLRRAQP</sequence>
<feature type="transmembrane region" description="Helical" evidence="1">
    <location>
        <begin position="103"/>
        <end position="126"/>
    </location>
</feature>
<keyword evidence="1" id="KW-1133">Transmembrane helix</keyword>
<protein>
    <recommendedName>
        <fullName evidence="4">ABC transporter permease</fullName>
    </recommendedName>
</protein>
<keyword evidence="3" id="KW-1185">Reference proteome</keyword>
<name>A0ABN1XH35_9PSEU</name>
<evidence type="ECO:0008006" key="4">
    <source>
        <dbReference type="Google" id="ProtNLM"/>
    </source>
</evidence>
<dbReference type="Proteomes" id="UP001501414">
    <property type="component" value="Unassembled WGS sequence"/>
</dbReference>
<keyword evidence="1" id="KW-0472">Membrane</keyword>
<dbReference type="EMBL" id="BAAAJK010000003">
    <property type="protein sequence ID" value="GAA1381550.1"/>
    <property type="molecule type" value="Genomic_DNA"/>
</dbReference>
<keyword evidence="1" id="KW-0812">Transmembrane</keyword>
<feature type="transmembrane region" description="Helical" evidence="1">
    <location>
        <begin position="225"/>
        <end position="244"/>
    </location>
</feature>
<evidence type="ECO:0000256" key="1">
    <source>
        <dbReference type="SAM" id="Phobius"/>
    </source>
</evidence>
<reference evidence="2 3" key="1">
    <citation type="journal article" date="2019" name="Int. J. Syst. Evol. Microbiol.">
        <title>The Global Catalogue of Microorganisms (GCM) 10K type strain sequencing project: providing services to taxonomists for standard genome sequencing and annotation.</title>
        <authorList>
            <consortium name="The Broad Institute Genomics Platform"/>
            <consortium name="The Broad Institute Genome Sequencing Center for Infectious Disease"/>
            <person name="Wu L."/>
            <person name="Ma J."/>
        </authorList>
    </citation>
    <scope>NUCLEOTIDE SEQUENCE [LARGE SCALE GENOMIC DNA]</scope>
    <source>
        <strain evidence="2 3">JCM 11896</strain>
    </source>
</reference>
<gene>
    <name evidence="2" type="ORF">GCM10009613_07690</name>
</gene>
<accession>A0ABN1XH35</accession>
<feature type="transmembrane region" description="Helical" evidence="1">
    <location>
        <begin position="157"/>
        <end position="177"/>
    </location>
</feature>
<feature type="transmembrane region" description="Helical" evidence="1">
    <location>
        <begin position="184"/>
        <end position="205"/>
    </location>
</feature>
<dbReference type="RefSeq" id="WP_344018238.1">
    <property type="nucleotide sequence ID" value="NZ_BAAAJK010000003.1"/>
</dbReference>
<evidence type="ECO:0000313" key="3">
    <source>
        <dbReference type="Proteomes" id="UP001501414"/>
    </source>
</evidence>
<proteinExistence type="predicted"/>
<comment type="caution">
    <text evidence="2">The sequence shown here is derived from an EMBL/GenBank/DDBJ whole genome shotgun (WGS) entry which is preliminary data.</text>
</comment>
<organism evidence="2 3">
    <name type="scientific">Pseudonocardia kongjuensis</name>
    <dbReference type="NCBI Taxonomy" id="102227"/>
    <lineage>
        <taxon>Bacteria</taxon>
        <taxon>Bacillati</taxon>
        <taxon>Actinomycetota</taxon>
        <taxon>Actinomycetes</taxon>
        <taxon>Pseudonocardiales</taxon>
        <taxon>Pseudonocardiaceae</taxon>
        <taxon>Pseudonocardia</taxon>
    </lineage>
</organism>